<dbReference type="InterPro" id="IPR027395">
    <property type="entry name" value="WH_DNA-bd_dom"/>
</dbReference>
<dbReference type="SUPFAM" id="SSF46785">
    <property type="entry name" value="Winged helix' DNA-binding domain"/>
    <property type="match status" value="1"/>
</dbReference>
<comment type="caution">
    <text evidence="2">The sequence shown here is derived from an EMBL/GenBank/DDBJ whole genome shotgun (WGS) entry which is preliminary data.</text>
</comment>
<evidence type="ECO:0000259" key="1">
    <source>
        <dbReference type="Pfam" id="PF13601"/>
    </source>
</evidence>
<dbReference type="InterPro" id="IPR036388">
    <property type="entry name" value="WH-like_DNA-bd_sf"/>
</dbReference>
<dbReference type="AlphaFoldDB" id="A0A940NRF1"/>
<name>A0A940NRF1_9BACI</name>
<evidence type="ECO:0000313" key="2">
    <source>
        <dbReference type="EMBL" id="MBP0725617.1"/>
    </source>
</evidence>
<dbReference type="Pfam" id="PF13601">
    <property type="entry name" value="HTH_34"/>
    <property type="match status" value="1"/>
</dbReference>
<dbReference type="Proteomes" id="UP000682134">
    <property type="component" value="Unassembled WGS sequence"/>
</dbReference>
<dbReference type="RefSeq" id="WP_209405378.1">
    <property type="nucleotide sequence ID" value="NZ_JAGIYQ010000006.1"/>
</dbReference>
<sequence length="209" mass="24154">MIGETSQQIVNALKKNGMQSVQELVHAVGYTDMAIRHHLQTLETSGEITYKYVKSNNGRRTKVYMLTEKGESRFQKDYIPFLVNMIQDMKGNKEDPFLMEIVRRYQDRLYFSIDIALSYKDQVNTQSFIDVLNDRGCMMEHEQKGELVILHQHNCPLQEVAKILPEICEAERQTYEKLLNVDNLELVSNGNVDGKSCTFCFKSSNLSQD</sequence>
<feature type="domain" description="Winged helix DNA-binding" evidence="1">
    <location>
        <begin position="9"/>
        <end position="76"/>
    </location>
</feature>
<accession>A0A940NRF1</accession>
<evidence type="ECO:0000313" key="3">
    <source>
        <dbReference type="Proteomes" id="UP000682134"/>
    </source>
</evidence>
<dbReference type="InterPro" id="IPR036390">
    <property type="entry name" value="WH_DNA-bd_sf"/>
</dbReference>
<keyword evidence="3" id="KW-1185">Reference proteome</keyword>
<reference evidence="2" key="1">
    <citation type="submission" date="2021-04" db="EMBL/GenBank/DDBJ databases">
        <title>Genome seq and assembly of Bacillus sp.</title>
        <authorList>
            <person name="Chhetri G."/>
        </authorList>
    </citation>
    <scope>NUCLEOTIDE SEQUENCE</scope>
    <source>
        <strain evidence="2">RG28</strain>
    </source>
</reference>
<protein>
    <submittedName>
        <fullName evidence="2">Transcriptional regulator</fullName>
    </submittedName>
</protein>
<organism evidence="2 3">
    <name type="scientific">Gottfriedia endophytica</name>
    <dbReference type="NCBI Taxonomy" id="2820819"/>
    <lineage>
        <taxon>Bacteria</taxon>
        <taxon>Bacillati</taxon>
        <taxon>Bacillota</taxon>
        <taxon>Bacilli</taxon>
        <taxon>Bacillales</taxon>
        <taxon>Bacillaceae</taxon>
        <taxon>Gottfriedia</taxon>
    </lineage>
</organism>
<dbReference type="Gene3D" id="1.10.10.10">
    <property type="entry name" value="Winged helix-like DNA-binding domain superfamily/Winged helix DNA-binding domain"/>
    <property type="match status" value="1"/>
</dbReference>
<dbReference type="EMBL" id="JAGIYQ010000006">
    <property type="protein sequence ID" value="MBP0725617.1"/>
    <property type="molecule type" value="Genomic_DNA"/>
</dbReference>
<proteinExistence type="predicted"/>
<gene>
    <name evidence="2" type="ORF">J5Y03_10590</name>
</gene>